<evidence type="ECO:0000313" key="11">
    <source>
        <dbReference type="Proteomes" id="UP000189229"/>
    </source>
</evidence>
<accession>A0A1V3WID9</accession>
<evidence type="ECO:0000256" key="3">
    <source>
        <dbReference type="ARBA" id="ARBA00022676"/>
    </source>
</evidence>
<evidence type="ECO:0000256" key="6">
    <source>
        <dbReference type="ARBA" id="ARBA00022989"/>
    </source>
</evidence>
<evidence type="ECO:0000256" key="8">
    <source>
        <dbReference type="SAM" id="Phobius"/>
    </source>
</evidence>
<feature type="transmembrane region" description="Helical" evidence="8">
    <location>
        <begin position="33"/>
        <end position="54"/>
    </location>
</feature>
<dbReference type="GO" id="GO:0009103">
    <property type="term" value="P:lipopolysaccharide biosynthetic process"/>
    <property type="evidence" value="ECO:0007669"/>
    <property type="project" value="UniProtKB-ARBA"/>
</dbReference>
<evidence type="ECO:0000256" key="4">
    <source>
        <dbReference type="ARBA" id="ARBA00022679"/>
    </source>
</evidence>
<dbReference type="GO" id="GO:0005886">
    <property type="term" value="C:plasma membrane"/>
    <property type="evidence" value="ECO:0007669"/>
    <property type="project" value="UniProtKB-SubCell"/>
</dbReference>
<dbReference type="AlphaFoldDB" id="A0A1V3WID9"/>
<dbReference type="GO" id="GO:0010041">
    <property type="term" value="P:response to iron(III) ion"/>
    <property type="evidence" value="ECO:0007669"/>
    <property type="project" value="TreeGrafter"/>
</dbReference>
<dbReference type="PANTHER" id="PTHR33908:SF3">
    <property type="entry name" value="UNDECAPRENYL PHOSPHATE-ALPHA-4-AMINO-4-DEOXY-L-ARABINOSE ARABINOSYL TRANSFERASE"/>
    <property type="match status" value="1"/>
</dbReference>
<gene>
    <name evidence="10" type="ORF">BZL30_8093</name>
</gene>
<keyword evidence="5 8" id="KW-0812">Transmembrane</keyword>
<keyword evidence="4 10" id="KW-0808">Transferase</keyword>
<feature type="domain" description="Glycosyltransferase RgtA/B/C/D-like" evidence="9">
    <location>
        <begin position="46"/>
        <end position="170"/>
    </location>
</feature>
<sequence length="193" mass="20871">MSGAWASRPSLWFDEGATISASARRTLPELWNLLGHIDAVHGLYYLLMHGWFAIFPPTEFWSRVPSSLAIGAAAGGVVVFAKQFSGRSTALCAGAVFAILPRVTWAGIEARSSALSVTAAVWLTVLLVTAVRRNKPWVWLLYALGLMLSILISINLGLLVPVYAALLPLLARRNRGKLPPSGGRSPRWPRSGP</sequence>
<comment type="subcellular location">
    <subcellularLocation>
        <location evidence="1">Cell membrane</location>
        <topology evidence="1">Multi-pass membrane protein</topology>
    </subcellularLocation>
</comment>
<evidence type="ECO:0000256" key="2">
    <source>
        <dbReference type="ARBA" id="ARBA00022475"/>
    </source>
</evidence>
<keyword evidence="7 8" id="KW-0472">Membrane</keyword>
<dbReference type="EMBL" id="MVBM01000009">
    <property type="protein sequence ID" value="OOK66753.1"/>
    <property type="molecule type" value="Genomic_DNA"/>
</dbReference>
<comment type="caution">
    <text evidence="10">The sequence shown here is derived from an EMBL/GenBank/DDBJ whole genome shotgun (WGS) entry which is preliminary data.</text>
</comment>
<feature type="transmembrane region" description="Helical" evidence="8">
    <location>
        <begin position="88"/>
        <end position="108"/>
    </location>
</feature>
<evidence type="ECO:0000313" key="10">
    <source>
        <dbReference type="EMBL" id="OOK66753.1"/>
    </source>
</evidence>
<organism evidence="10 11">
    <name type="scientific">Mycobacterium kansasii</name>
    <dbReference type="NCBI Taxonomy" id="1768"/>
    <lineage>
        <taxon>Bacteria</taxon>
        <taxon>Bacillati</taxon>
        <taxon>Actinomycetota</taxon>
        <taxon>Actinomycetes</taxon>
        <taxon>Mycobacteriales</taxon>
        <taxon>Mycobacteriaceae</taxon>
        <taxon>Mycobacterium</taxon>
    </lineage>
</organism>
<dbReference type="InterPro" id="IPR050297">
    <property type="entry name" value="LipidA_mod_glycosyltrf_83"/>
</dbReference>
<dbReference type="Pfam" id="PF13231">
    <property type="entry name" value="PMT_2"/>
    <property type="match status" value="1"/>
</dbReference>
<feature type="transmembrane region" description="Helical" evidence="8">
    <location>
        <begin position="60"/>
        <end position="81"/>
    </location>
</feature>
<keyword evidence="2" id="KW-1003">Cell membrane</keyword>
<keyword evidence="3 10" id="KW-0328">Glycosyltransferase</keyword>
<feature type="transmembrane region" description="Helical" evidence="8">
    <location>
        <begin position="138"/>
        <end position="171"/>
    </location>
</feature>
<evidence type="ECO:0000256" key="5">
    <source>
        <dbReference type="ARBA" id="ARBA00022692"/>
    </source>
</evidence>
<dbReference type="InterPro" id="IPR038731">
    <property type="entry name" value="RgtA/B/C-like"/>
</dbReference>
<evidence type="ECO:0000259" key="9">
    <source>
        <dbReference type="Pfam" id="PF13231"/>
    </source>
</evidence>
<feature type="transmembrane region" description="Helical" evidence="8">
    <location>
        <begin position="114"/>
        <end position="131"/>
    </location>
</feature>
<evidence type="ECO:0000256" key="7">
    <source>
        <dbReference type="ARBA" id="ARBA00023136"/>
    </source>
</evidence>
<protein>
    <submittedName>
        <fullName evidence="10">Dolichyl-phosphate-mannose-mannosyltransferase family protein</fullName>
    </submittedName>
</protein>
<name>A0A1V3WID9_MYCKA</name>
<keyword evidence="6 8" id="KW-1133">Transmembrane helix</keyword>
<dbReference type="PANTHER" id="PTHR33908">
    <property type="entry name" value="MANNOSYLTRANSFERASE YKCB-RELATED"/>
    <property type="match status" value="1"/>
</dbReference>
<reference evidence="10 11" key="1">
    <citation type="submission" date="2017-02" db="EMBL/GenBank/DDBJ databases">
        <title>Complete genome sequences of Mycobacterium kansasii strains isolated from rhesus macaques.</title>
        <authorList>
            <person name="Panda A."/>
            <person name="Nagaraj S."/>
            <person name="Zhao X."/>
            <person name="Tettelin H."/>
            <person name="Detolla L.J."/>
        </authorList>
    </citation>
    <scope>NUCLEOTIDE SEQUENCE [LARGE SCALE GENOMIC DNA]</scope>
    <source>
        <strain evidence="10 11">11-3813</strain>
    </source>
</reference>
<dbReference type="GO" id="GO:0016763">
    <property type="term" value="F:pentosyltransferase activity"/>
    <property type="evidence" value="ECO:0007669"/>
    <property type="project" value="TreeGrafter"/>
</dbReference>
<dbReference type="Proteomes" id="UP000189229">
    <property type="component" value="Unassembled WGS sequence"/>
</dbReference>
<proteinExistence type="predicted"/>
<evidence type="ECO:0000256" key="1">
    <source>
        <dbReference type="ARBA" id="ARBA00004651"/>
    </source>
</evidence>